<dbReference type="EMBL" id="GBXM01091243">
    <property type="protein sequence ID" value="JAH17334.1"/>
    <property type="molecule type" value="Transcribed_RNA"/>
</dbReference>
<accession>A0A0E9QAQ7</accession>
<protein>
    <submittedName>
        <fullName evidence="1">Uncharacterized protein</fullName>
    </submittedName>
</protein>
<organism evidence="1">
    <name type="scientific">Anguilla anguilla</name>
    <name type="common">European freshwater eel</name>
    <name type="synonym">Muraena anguilla</name>
    <dbReference type="NCBI Taxonomy" id="7936"/>
    <lineage>
        <taxon>Eukaryota</taxon>
        <taxon>Metazoa</taxon>
        <taxon>Chordata</taxon>
        <taxon>Craniata</taxon>
        <taxon>Vertebrata</taxon>
        <taxon>Euteleostomi</taxon>
        <taxon>Actinopterygii</taxon>
        <taxon>Neopterygii</taxon>
        <taxon>Teleostei</taxon>
        <taxon>Anguilliformes</taxon>
        <taxon>Anguillidae</taxon>
        <taxon>Anguilla</taxon>
    </lineage>
</organism>
<proteinExistence type="predicted"/>
<dbReference type="AlphaFoldDB" id="A0A0E9QAQ7"/>
<evidence type="ECO:0000313" key="1">
    <source>
        <dbReference type="EMBL" id="JAH13400.1"/>
    </source>
</evidence>
<reference evidence="1" key="1">
    <citation type="submission" date="2014-11" db="EMBL/GenBank/DDBJ databases">
        <authorList>
            <person name="Amaro Gonzalez C."/>
        </authorList>
    </citation>
    <scope>NUCLEOTIDE SEQUENCE</scope>
</reference>
<name>A0A0E9QAQ7_ANGAN</name>
<sequence length="43" mass="4762">MLKSSSTSDVCVKWWIIRDNGETCVGFKNRSFTSPSVAILPTV</sequence>
<dbReference type="EMBL" id="GBXM01095177">
    <property type="protein sequence ID" value="JAH13400.1"/>
    <property type="molecule type" value="Transcribed_RNA"/>
</dbReference>
<reference evidence="1" key="2">
    <citation type="journal article" date="2015" name="Fish Shellfish Immunol.">
        <title>Early steps in the European eel (Anguilla anguilla)-Vibrio vulnificus interaction in the gills: Role of the RtxA13 toxin.</title>
        <authorList>
            <person name="Callol A."/>
            <person name="Pajuelo D."/>
            <person name="Ebbesson L."/>
            <person name="Teles M."/>
            <person name="MacKenzie S."/>
            <person name="Amaro C."/>
        </authorList>
    </citation>
    <scope>NUCLEOTIDE SEQUENCE</scope>
</reference>